<protein>
    <recommendedName>
        <fullName evidence="4">Mitochondrial zinc maintenance protein 1, mitochondrial</fullName>
    </recommendedName>
</protein>
<organism evidence="10 11">
    <name type="scientific">Candida parapsilosis</name>
    <name type="common">Yeast</name>
    <dbReference type="NCBI Taxonomy" id="5480"/>
    <lineage>
        <taxon>Eukaryota</taxon>
        <taxon>Fungi</taxon>
        <taxon>Dikarya</taxon>
        <taxon>Ascomycota</taxon>
        <taxon>Saccharomycotina</taxon>
        <taxon>Pichiomycetes</taxon>
        <taxon>Debaryomycetaceae</taxon>
        <taxon>Candida/Lodderomyces clade</taxon>
        <taxon>Candida</taxon>
    </lineage>
</organism>
<comment type="caution">
    <text evidence="10">The sequence shown here is derived from an EMBL/GenBank/DDBJ whole genome shotgun (WGS) entry which is preliminary data.</text>
</comment>
<name>A0A8X7TAP9_CANPA</name>
<dbReference type="CDD" id="cd20267">
    <property type="entry name" value="Complex1_LYR_LYRM7"/>
    <property type="match status" value="1"/>
</dbReference>
<evidence type="ECO:0000256" key="8">
    <source>
        <dbReference type="ARBA" id="ARBA00025268"/>
    </source>
</evidence>
<proteinExistence type="inferred from homology"/>
<dbReference type="AlphaFoldDB" id="A0A8X7TAP9"/>
<dbReference type="GO" id="GO:0044183">
    <property type="term" value="F:protein folding chaperone"/>
    <property type="evidence" value="ECO:0007669"/>
    <property type="project" value="TreeGrafter"/>
</dbReference>
<dbReference type="Proteomes" id="UP000590412">
    <property type="component" value="Unassembled WGS sequence"/>
</dbReference>
<dbReference type="InterPro" id="IPR045298">
    <property type="entry name" value="Complex1_LYR_LYRM7"/>
</dbReference>
<dbReference type="GO" id="GO:0005759">
    <property type="term" value="C:mitochondrial matrix"/>
    <property type="evidence" value="ECO:0007669"/>
    <property type="project" value="UniProtKB-SubCell"/>
</dbReference>
<evidence type="ECO:0000256" key="1">
    <source>
        <dbReference type="ARBA" id="ARBA00004305"/>
    </source>
</evidence>
<dbReference type="PANTHER" id="PTHR46749">
    <property type="entry name" value="COMPLEX III ASSEMBLY FACTOR LYRM7"/>
    <property type="match status" value="1"/>
</dbReference>
<feature type="compositionally biased region" description="Basic residues" evidence="9">
    <location>
        <begin position="110"/>
        <end position="119"/>
    </location>
</feature>
<dbReference type="InterPro" id="IPR050435">
    <property type="entry name" value="MZM1/LYRM7"/>
</dbReference>
<reference evidence="10" key="1">
    <citation type="submission" date="2020-03" db="EMBL/GenBank/DDBJ databases">
        <title>FDA dAtabase for Regulatory Grade micrObial Sequences (FDA-ARGOS): Supporting development and validation of Infectious Disease Dx tests.</title>
        <authorList>
            <person name="Campos J."/>
            <person name="Goldberg B."/>
            <person name="Tallon L."/>
            <person name="Sadzewicz L."/>
            <person name="Vavikolanu K."/>
            <person name="Mehta A."/>
            <person name="Aluvathingal J."/>
            <person name="Nadendla S."/>
            <person name="Nandy P."/>
            <person name="Geyer C."/>
            <person name="Yan Y."/>
            <person name="Sichtig H."/>
        </authorList>
    </citation>
    <scope>NUCLEOTIDE SEQUENCE [LARGE SCALE GENOMIC DNA]</scope>
    <source>
        <strain evidence="10">FDAARGOS_652</strain>
    </source>
</reference>
<dbReference type="OrthoDB" id="529194at2759"/>
<evidence type="ECO:0000256" key="5">
    <source>
        <dbReference type="ARBA" id="ARBA00022946"/>
    </source>
</evidence>
<comment type="subunit">
    <text evidence="3">Interacts with RIP1.</text>
</comment>
<evidence type="ECO:0000256" key="7">
    <source>
        <dbReference type="ARBA" id="ARBA00023186"/>
    </source>
</evidence>
<evidence type="ECO:0000256" key="6">
    <source>
        <dbReference type="ARBA" id="ARBA00023128"/>
    </source>
</evidence>
<evidence type="ECO:0000313" key="11">
    <source>
        <dbReference type="Proteomes" id="UP000590412"/>
    </source>
</evidence>
<evidence type="ECO:0000313" key="10">
    <source>
        <dbReference type="EMBL" id="KAF6049021.1"/>
    </source>
</evidence>
<dbReference type="PANTHER" id="PTHR46749:SF1">
    <property type="entry name" value="COMPLEX III ASSEMBLY FACTOR LYRM7"/>
    <property type="match status" value="1"/>
</dbReference>
<evidence type="ECO:0000256" key="4">
    <source>
        <dbReference type="ARBA" id="ARBA00015108"/>
    </source>
</evidence>
<accession>A0A8X7TAP9</accession>
<sequence length="119" mass="13372">MSTTKAAYKQALKSINTAFKNDTPILTAAKQQIRQQIFANRFITDKTELNDAITKLNEVSKFLLQNIVQGELKDDGRYFLKFHEKTELGDNETIKQSKSEMGSLSGAKGSRIRAKKCGE</sequence>
<comment type="similarity">
    <text evidence="2">Belongs to the complex I LYR family. MZM1 subfamily.</text>
</comment>
<feature type="region of interest" description="Disordered" evidence="9">
    <location>
        <begin position="90"/>
        <end position="119"/>
    </location>
</feature>
<dbReference type="GO" id="GO:0034551">
    <property type="term" value="P:mitochondrial respiratory chain complex III assembly"/>
    <property type="evidence" value="ECO:0007669"/>
    <property type="project" value="InterPro"/>
</dbReference>
<comment type="function">
    <text evidence="8">Assembly factor required for Rieske Fe-S protein RIP1 incorporation into the cytochrome b-c1 (CIII) complex. Functions as a chaperone, binding to this subunit within the mitochondrial matrix and stabilizing it prior to its translocation and insertion into the late CIII dimeric intermediate within the mitochondrial inner membrane. Modulates the mitochondrial matrix zinc pool.</text>
</comment>
<evidence type="ECO:0000256" key="2">
    <source>
        <dbReference type="ARBA" id="ARBA00009949"/>
    </source>
</evidence>
<keyword evidence="7" id="KW-0143">Chaperone</keyword>
<keyword evidence="6" id="KW-0496">Mitochondrion</keyword>
<comment type="subcellular location">
    <subcellularLocation>
        <location evidence="1">Mitochondrion matrix</location>
    </subcellularLocation>
</comment>
<evidence type="ECO:0000256" key="3">
    <source>
        <dbReference type="ARBA" id="ARBA00011589"/>
    </source>
</evidence>
<dbReference type="EMBL" id="JABWAB010000006">
    <property type="protein sequence ID" value="KAF6049021.1"/>
    <property type="molecule type" value="Genomic_DNA"/>
</dbReference>
<evidence type="ECO:0000256" key="9">
    <source>
        <dbReference type="SAM" id="MobiDB-lite"/>
    </source>
</evidence>
<gene>
    <name evidence="10" type="ORF">FOB60_004404</name>
</gene>
<keyword evidence="5" id="KW-0809">Transit peptide</keyword>